<proteinExistence type="predicted"/>
<reference evidence="1" key="2">
    <citation type="journal article" date="2024" name="Plant">
        <title>Genomic evolution and insights into agronomic trait innovations of Sesamum species.</title>
        <authorList>
            <person name="Miao H."/>
            <person name="Wang L."/>
            <person name="Qu L."/>
            <person name="Liu H."/>
            <person name="Sun Y."/>
            <person name="Le M."/>
            <person name="Wang Q."/>
            <person name="Wei S."/>
            <person name="Zheng Y."/>
            <person name="Lin W."/>
            <person name="Duan Y."/>
            <person name="Cao H."/>
            <person name="Xiong S."/>
            <person name="Wang X."/>
            <person name="Wei L."/>
            <person name="Li C."/>
            <person name="Ma Q."/>
            <person name="Ju M."/>
            <person name="Zhao R."/>
            <person name="Li G."/>
            <person name="Mu C."/>
            <person name="Tian Q."/>
            <person name="Mei H."/>
            <person name="Zhang T."/>
            <person name="Gao T."/>
            <person name="Zhang H."/>
        </authorList>
    </citation>
    <scope>NUCLEOTIDE SEQUENCE</scope>
    <source>
        <strain evidence="1">K16</strain>
    </source>
</reference>
<protein>
    <submittedName>
        <fullName evidence="1">Uncharacterized protein</fullName>
    </submittedName>
</protein>
<name>A0AAE1XA70_9LAMI</name>
<sequence>MDSDLEKLEKVLNLSKEEEQGVVVPMRIWHGSGASHSGCFDVRIPLRHLLKIRIVLGSEQVLYFQEDFVDLGENTPFRSWLRSPPPTRIKLFLLAEVLLSSDLRLDMVKVTPAKRKLCDTPPLCPVDHAHIDKTLNPHSYPLADVTNILAETAALQSSPRSMSALCWNCQGLGGPSKVRGLENLIHCYGIGVPSRGKSGRLALLWDKIVSFQIQTFSGGHIDATVQVGSEGDSWCFTSIYGDPEVGRRTQTWSILSRLSGQSVQLWLCVGDFNELMQQNEKLGDRLDPIGRSRIFGMFYCQLERAVGRGVREGWASFVNGIRAKAALHYLSACREKLTTWSLSLPHFGRKPVQKSKEQIRMLPRGRISIASRQRGDQLRNQLEAILARGEICWQQWGKVHWLKKGDRNTSIFHANVSLRRRTNAILCLQDYSGNWVDESAALQRLMEHQFSKIFEFGRPSVHEMGRETEHLMYRLDQTVVQDLALPFTEEEIVRALFQVLLLKYPGPNDETRIFSQASEEAIHYITNLLGIYAQASAQVVNFSKSSVVFSRNVELPMQEHLSGILGIRRAEKHDMFLGLPTLVGKSQLAVFHSLRDRVWQRISRWNEKMISQAGKGVLIKVVLQSIPTYAMGVFRIPDAVIRDNQSHCADFWRPNRAGEWRRERLLEVFHSMDEEAILAIPLDRINQQDVAIWHYTLDGGFSVCNAYYLDRTLNVETSPYRRALSWKFICGTEVPPKYRNGVLVEVKHQQPIEVLEGVTSGNRVLRHALASLESVLSCGHWRVLAIVALLSAYTEYVRD</sequence>
<organism evidence="1 2">
    <name type="scientific">Sesamum angolense</name>
    <dbReference type="NCBI Taxonomy" id="2727404"/>
    <lineage>
        <taxon>Eukaryota</taxon>
        <taxon>Viridiplantae</taxon>
        <taxon>Streptophyta</taxon>
        <taxon>Embryophyta</taxon>
        <taxon>Tracheophyta</taxon>
        <taxon>Spermatophyta</taxon>
        <taxon>Magnoliopsida</taxon>
        <taxon>eudicotyledons</taxon>
        <taxon>Gunneridae</taxon>
        <taxon>Pentapetalae</taxon>
        <taxon>asterids</taxon>
        <taxon>lamiids</taxon>
        <taxon>Lamiales</taxon>
        <taxon>Pedaliaceae</taxon>
        <taxon>Sesamum</taxon>
    </lineage>
</organism>
<accession>A0AAE1XA70</accession>
<dbReference type="Proteomes" id="UP001289374">
    <property type="component" value="Unassembled WGS sequence"/>
</dbReference>
<dbReference type="Gene3D" id="3.60.10.10">
    <property type="entry name" value="Endonuclease/exonuclease/phosphatase"/>
    <property type="match status" value="1"/>
</dbReference>
<evidence type="ECO:0000313" key="2">
    <source>
        <dbReference type="Proteomes" id="UP001289374"/>
    </source>
</evidence>
<dbReference type="PANTHER" id="PTHR33116">
    <property type="entry name" value="REVERSE TRANSCRIPTASE ZINC-BINDING DOMAIN-CONTAINING PROTEIN-RELATED-RELATED"/>
    <property type="match status" value="1"/>
</dbReference>
<reference evidence="1" key="1">
    <citation type="submission" date="2020-06" db="EMBL/GenBank/DDBJ databases">
        <authorList>
            <person name="Li T."/>
            <person name="Hu X."/>
            <person name="Zhang T."/>
            <person name="Song X."/>
            <person name="Zhang H."/>
            <person name="Dai N."/>
            <person name="Sheng W."/>
            <person name="Hou X."/>
            <person name="Wei L."/>
        </authorList>
    </citation>
    <scope>NUCLEOTIDE SEQUENCE</scope>
    <source>
        <strain evidence="1">K16</strain>
        <tissue evidence="1">Leaf</tissue>
    </source>
</reference>
<dbReference type="SUPFAM" id="SSF56219">
    <property type="entry name" value="DNase I-like"/>
    <property type="match status" value="1"/>
</dbReference>
<dbReference type="InterPro" id="IPR036691">
    <property type="entry name" value="Endo/exonu/phosph_ase_sf"/>
</dbReference>
<comment type="caution">
    <text evidence="1">The sequence shown here is derived from an EMBL/GenBank/DDBJ whole genome shotgun (WGS) entry which is preliminary data.</text>
</comment>
<gene>
    <name evidence="1" type="ORF">Sango_0352200</name>
</gene>
<dbReference type="PANTHER" id="PTHR33116:SF86">
    <property type="entry name" value="REVERSE TRANSCRIPTASE DOMAIN-CONTAINING PROTEIN"/>
    <property type="match status" value="1"/>
</dbReference>
<dbReference type="EMBL" id="JACGWL010000002">
    <property type="protein sequence ID" value="KAK4407712.1"/>
    <property type="molecule type" value="Genomic_DNA"/>
</dbReference>
<evidence type="ECO:0000313" key="1">
    <source>
        <dbReference type="EMBL" id="KAK4407712.1"/>
    </source>
</evidence>
<dbReference type="AlphaFoldDB" id="A0AAE1XA70"/>
<keyword evidence="2" id="KW-1185">Reference proteome</keyword>